<dbReference type="NCBIfam" id="NF005600">
    <property type="entry name" value="PRK07334.1"/>
    <property type="match status" value="1"/>
</dbReference>
<dbReference type="CDD" id="cd01562">
    <property type="entry name" value="Thr-dehyd"/>
    <property type="match status" value="1"/>
</dbReference>
<dbReference type="SUPFAM" id="SSF55021">
    <property type="entry name" value="ACT-like"/>
    <property type="match status" value="1"/>
</dbReference>
<dbReference type="SUPFAM" id="SSF53686">
    <property type="entry name" value="Tryptophan synthase beta subunit-like PLP-dependent enzymes"/>
    <property type="match status" value="1"/>
</dbReference>
<evidence type="ECO:0000313" key="10">
    <source>
        <dbReference type="EMBL" id="GET42094.1"/>
    </source>
</evidence>
<dbReference type="PROSITE" id="PS51671">
    <property type="entry name" value="ACT"/>
    <property type="match status" value="1"/>
</dbReference>
<dbReference type="GO" id="GO:0004794">
    <property type="term" value="F:threonine deaminase activity"/>
    <property type="evidence" value="ECO:0007669"/>
    <property type="project" value="UniProtKB-EC"/>
</dbReference>
<dbReference type="PANTHER" id="PTHR48078">
    <property type="entry name" value="THREONINE DEHYDRATASE, MITOCHONDRIAL-RELATED"/>
    <property type="match status" value="1"/>
</dbReference>
<dbReference type="FunFam" id="3.40.50.1100:FF:000005">
    <property type="entry name" value="Threonine dehydratase catabolic"/>
    <property type="match status" value="1"/>
</dbReference>
<evidence type="ECO:0000256" key="8">
    <source>
        <dbReference type="ARBA" id="ARBA00031427"/>
    </source>
</evidence>
<dbReference type="GO" id="GO:0003941">
    <property type="term" value="F:L-serine ammonia-lyase activity"/>
    <property type="evidence" value="ECO:0007669"/>
    <property type="project" value="TreeGrafter"/>
</dbReference>
<evidence type="ECO:0000256" key="1">
    <source>
        <dbReference type="ARBA" id="ARBA00001274"/>
    </source>
</evidence>
<dbReference type="EMBL" id="BLAY01000148">
    <property type="protein sequence ID" value="GET42094.1"/>
    <property type="molecule type" value="Genomic_DNA"/>
</dbReference>
<evidence type="ECO:0000256" key="2">
    <source>
        <dbReference type="ARBA" id="ARBA00001933"/>
    </source>
</evidence>
<dbReference type="InterPro" id="IPR045865">
    <property type="entry name" value="ACT-like_dom_sf"/>
</dbReference>
<dbReference type="Proteomes" id="UP001050975">
    <property type="component" value="Unassembled WGS sequence"/>
</dbReference>
<dbReference type="EC" id="4.3.1.19" evidence="4"/>
<dbReference type="GO" id="GO:0006565">
    <property type="term" value="P:L-serine catabolic process"/>
    <property type="evidence" value="ECO:0007669"/>
    <property type="project" value="TreeGrafter"/>
</dbReference>
<dbReference type="InterPro" id="IPR050147">
    <property type="entry name" value="Ser/Thr_Dehydratase"/>
</dbReference>
<comment type="cofactor">
    <cofactor evidence="2">
        <name>pyridoxal 5'-phosphate</name>
        <dbReference type="ChEBI" id="CHEBI:597326"/>
    </cofactor>
</comment>
<keyword evidence="6" id="KW-0456">Lyase</keyword>
<protein>
    <recommendedName>
        <fullName evidence="4">threonine ammonia-lyase</fullName>
        <ecNumber evidence="4">4.3.1.19</ecNumber>
    </recommendedName>
    <alternativeName>
        <fullName evidence="8">Threonine deaminase</fullName>
    </alternativeName>
</protein>
<proteinExistence type="inferred from homology"/>
<keyword evidence="5" id="KW-0663">Pyridoxal phosphate</keyword>
<dbReference type="AlphaFoldDB" id="A0AAV3XI36"/>
<comment type="function">
    <text evidence="7">Catalyzes the anaerobic formation of alpha-ketobutyrate and ammonia from threonine in a two-step reaction. The first step involved a dehydration of threonine and a production of enamine intermediates (aminocrotonate), which tautomerizes to its imine form (iminobutyrate). Both intermediates are unstable and short-lived. The second step is the nonenzymatic hydrolysis of the enamine/imine intermediates to form 2-ketobutyrate and free ammonia. In the low water environment of the cell, the second step is accelerated by RidA.</text>
</comment>
<accession>A0AAV3XI36</accession>
<dbReference type="FunFam" id="3.40.50.1100:FF:000007">
    <property type="entry name" value="L-threonine dehydratase catabolic TdcB"/>
    <property type="match status" value="1"/>
</dbReference>
<gene>
    <name evidence="10" type="ORF">MiSe_69080</name>
</gene>
<reference evidence="10" key="1">
    <citation type="submission" date="2019-10" db="EMBL/GenBank/DDBJ databases">
        <title>Draft genome sequece of Microseira wollei NIES-4236.</title>
        <authorList>
            <person name="Yamaguchi H."/>
            <person name="Suzuki S."/>
            <person name="Kawachi M."/>
        </authorList>
    </citation>
    <scope>NUCLEOTIDE SEQUENCE</scope>
    <source>
        <strain evidence="10">NIES-4236</strain>
    </source>
</reference>
<evidence type="ECO:0000313" key="11">
    <source>
        <dbReference type="Proteomes" id="UP001050975"/>
    </source>
</evidence>
<dbReference type="CDD" id="cd04886">
    <property type="entry name" value="ACT_ThrD-II-like"/>
    <property type="match status" value="1"/>
</dbReference>
<evidence type="ECO:0000256" key="3">
    <source>
        <dbReference type="ARBA" id="ARBA00010869"/>
    </source>
</evidence>
<comment type="catalytic activity">
    <reaction evidence="1">
        <text>L-threonine = 2-oxobutanoate + NH4(+)</text>
        <dbReference type="Rhea" id="RHEA:22108"/>
        <dbReference type="ChEBI" id="CHEBI:16763"/>
        <dbReference type="ChEBI" id="CHEBI:28938"/>
        <dbReference type="ChEBI" id="CHEBI:57926"/>
        <dbReference type="EC" id="4.3.1.19"/>
    </reaction>
</comment>
<dbReference type="GO" id="GO:0009097">
    <property type="term" value="P:isoleucine biosynthetic process"/>
    <property type="evidence" value="ECO:0007669"/>
    <property type="project" value="TreeGrafter"/>
</dbReference>
<comment type="caution">
    <text evidence="10">The sequence shown here is derived from an EMBL/GenBank/DDBJ whole genome shotgun (WGS) entry which is preliminary data.</text>
</comment>
<comment type="similarity">
    <text evidence="3">Belongs to the serine/threonine dehydratase family.</text>
</comment>
<evidence type="ECO:0000256" key="4">
    <source>
        <dbReference type="ARBA" id="ARBA00012096"/>
    </source>
</evidence>
<dbReference type="GO" id="GO:0006567">
    <property type="term" value="P:L-threonine catabolic process"/>
    <property type="evidence" value="ECO:0007669"/>
    <property type="project" value="InterPro"/>
</dbReference>
<dbReference type="Gene3D" id="3.40.50.1100">
    <property type="match status" value="2"/>
</dbReference>
<name>A0AAV3XI36_9CYAN</name>
<dbReference type="Pfam" id="PF00291">
    <property type="entry name" value="PALP"/>
    <property type="match status" value="1"/>
</dbReference>
<dbReference type="InterPro" id="IPR001926">
    <property type="entry name" value="TrpB-like_PALP"/>
</dbReference>
<dbReference type="RefSeq" id="WP_226589111.1">
    <property type="nucleotide sequence ID" value="NZ_BLAY01000148.1"/>
</dbReference>
<sequence length="403" mass="43188">MTITLQDIRKASELICSQVAHTPCSYSRKLSEMMGAEVILKFENLQFVGAFKERGALVKLLSLTPEQRQKGVIAMSAGNHAQAVAYQAQRLGIPAAIVMPHFTPNAKVERTRSFGAEVILHGEILDETFGLAQQIAQERQLCIVPPYDDEKIITGQGTIALEMLAAYPDLEVLVVPVGGGGLISGNAIAAKSVQPNIKIIGVQTARFPSMLQALEGKPTTCGGSTIADGIAIKAPGKLTLPIVQKLVDKILLVDEGDIEESVRLLLELEKTVVEGAGAVGLAALLVHRQLFAGRKVGVILSGGNIDLLTLSSIIQRSLVRSGRLARLCVQIRDVPGALSEVTRCIGDVGGNIVELHHQRAFTSLPLQLAEVEFVLQTRGLLHLQQIIDTLIDRGFQSSLKCGV</sequence>
<dbReference type="PANTHER" id="PTHR48078:SF6">
    <property type="entry name" value="L-THREONINE DEHYDRATASE CATABOLIC TDCB"/>
    <property type="match status" value="1"/>
</dbReference>
<dbReference type="InterPro" id="IPR036052">
    <property type="entry name" value="TrpB-like_PALP_sf"/>
</dbReference>
<organism evidence="10 11">
    <name type="scientific">Microseira wollei NIES-4236</name>
    <dbReference type="NCBI Taxonomy" id="2530354"/>
    <lineage>
        <taxon>Bacteria</taxon>
        <taxon>Bacillati</taxon>
        <taxon>Cyanobacteriota</taxon>
        <taxon>Cyanophyceae</taxon>
        <taxon>Oscillatoriophycideae</taxon>
        <taxon>Aerosakkonematales</taxon>
        <taxon>Aerosakkonemataceae</taxon>
        <taxon>Microseira</taxon>
    </lineage>
</organism>
<keyword evidence="11" id="KW-1185">Reference proteome</keyword>
<dbReference type="NCBIfam" id="TIGR01127">
    <property type="entry name" value="ilvA_1Cterm"/>
    <property type="match status" value="1"/>
</dbReference>
<dbReference type="InterPro" id="IPR005789">
    <property type="entry name" value="Thr_deHydtase_catblc"/>
</dbReference>
<evidence type="ECO:0000256" key="5">
    <source>
        <dbReference type="ARBA" id="ARBA00022898"/>
    </source>
</evidence>
<feature type="domain" description="ACT" evidence="9">
    <location>
        <begin position="326"/>
        <end position="403"/>
    </location>
</feature>
<dbReference type="InterPro" id="IPR002912">
    <property type="entry name" value="ACT_dom"/>
</dbReference>
<dbReference type="InterPro" id="IPR044561">
    <property type="entry name" value="ACT_ThrD-II-like"/>
</dbReference>
<evidence type="ECO:0000259" key="9">
    <source>
        <dbReference type="PROSITE" id="PS51671"/>
    </source>
</evidence>
<evidence type="ECO:0000256" key="7">
    <source>
        <dbReference type="ARBA" id="ARBA00025527"/>
    </source>
</evidence>
<evidence type="ECO:0000256" key="6">
    <source>
        <dbReference type="ARBA" id="ARBA00023239"/>
    </source>
</evidence>